<dbReference type="InterPro" id="IPR000032">
    <property type="entry name" value="HPr-like"/>
</dbReference>
<gene>
    <name evidence="7" type="ORF">C8D97_11015</name>
</gene>
<dbReference type="PANTHER" id="PTHR33705">
    <property type="entry name" value="PHOSPHOCARRIER PROTEIN HPR"/>
    <property type="match status" value="1"/>
</dbReference>
<dbReference type="InterPro" id="IPR050399">
    <property type="entry name" value="HPr"/>
</dbReference>
<dbReference type="SUPFAM" id="SSF55594">
    <property type="entry name" value="HPr-like"/>
    <property type="match status" value="1"/>
</dbReference>
<name>A0A316FHR4_9GAMM</name>
<dbReference type="PROSITE" id="PS51350">
    <property type="entry name" value="PTS_HPR_DOM"/>
    <property type="match status" value="1"/>
</dbReference>
<dbReference type="PRINTS" id="PR00107">
    <property type="entry name" value="PHOSPHOCPHPR"/>
</dbReference>
<evidence type="ECO:0000313" key="7">
    <source>
        <dbReference type="EMBL" id="PWK47803.1"/>
    </source>
</evidence>
<dbReference type="PROSITE" id="PS00369">
    <property type="entry name" value="PTS_HPR_HIS"/>
    <property type="match status" value="1"/>
</dbReference>
<comment type="function">
    <text evidence="1">General (non sugar-specific) component of the phosphoenolpyruvate-dependent sugar phosphotransferase system (sugar PTS). This major carbohydrate active-transport system catalyzes the phosphorylation of incoming sugar substrates concomitantly with their translocation across the cell membrane. The phosphoryl group from phosphoenolpyruvate (PEP) is transferred to the phosphoryl carrier protein HPr by enzyme I. Phospho-HPr then transfers it to the PTS EIIA domain.</text>
</comment>
<evidence type="ECO:0000256" key="5">
    <source>
        <dbReference type="ARBA" id="ARBA00033055"/>
    </source>
</evidence>
<dbReference type="InterPro" id="IPR001020">
    <property type="entry name" value="PTS_HPr_His_P_site"/>
</dbReference>
<evidence type="ECO:0000256" key="3">
    <source>
        <dbReference type="ARBA" id="ARBA00022448"/>
    </source>
</evidence>
<dbReference type="Gene3D" id="3.30.1340.10">
    <property type="entry name" value="HPr-like"/>
    <property type="match status" value="1"/>
</dbReference>
<dbReference type="Proteomes" id="UP000245790">
    <property type="component" value="Unassembled WGS sequence"/>
</dbReference>
<keyword evidence="4" id="KW-0762">Sugar transport</keyword>
<proteinExistence type="predicted"/>
<evidence type="ECO:0000313" key="8">
    <source>
        <dbReference type="Proteomes" id="UP000245790"/>
    </source>
</evidence>
<reference evidence="7 8" key="1">
    <citation type="submission" date="2018-05" db="EMBL/GenBank/DDBJ databases">
        <title>Genomic Encyclopedia of Type Strains, Phase IV (KMG-IV): sequencing the most valuable type-strain genomes for metagenomic binning, comparative biology and taxonomic classification.</title>
        <authorList>
            <person name="Goeker M."/>
        </authorList>
    </citation>
    <scope>NUCLEOTIDE SEQUENCE [LARGE SCALE GENOMIC DNA]</scope>
    <source>
        <strain evidence="7 8">DSM 25350</strain>
    </source>
</reference>
<accession>A0A316FHR4</accession>
<keyword evidence="3" id="KW-0813">Transport</keyword>
<comment type="caution">
    <text evidence="7">The sequence shown here is derived from an EMBL/GenBank/DDBJ whole genome shotgun (WGS) entry which is preliminary data.</text>
</comment>
<evidence type="ECO:0000256" key="4">
    <source>
        <dbReference type="ARBA" id="ARBA00022597"/>
    </source>
</evidence>
<dbReference type="OrthoDB" id="9798965at2"/>
<organism evidence="7 8">
    <name type="scientific">Pleionea mediterranea</name>
    <dbReference type="NCBI Taxonomy" id="523701"/>
    <lineage>
        <taxon>Bacteria</taxon>
        <taxon>Pseudomonadati</taxon>
        <taxon>Pseudomonadota</taxon>
        <taxon>Gammaproteobacteria</taxon>
        <taxon>Oceanospirillales</taxon>
        <taxon>Pleioneaceae</taxon>
        <taxon>Pleionea</taxon>
    </lineage>
</organism>
<keyword evidence="8" id="KW-1185">Reference proteome</keyword>
<dbReference type="NCBIfam" id="TIGR01003">
    <property type="entry name" value="PTS_HPr_family"/>
    <property type="match status" value="1"/>
</dbReference>
<protein>
    <recommendedName>
        <fullName evidence="2">Phosphocarrier protein HPr</fullName>
    </recommendedName>
    <alternativeName>
        <fullName evidence="5">Histidine-containing protein</fullName>
    </alternativeName>
</protein>
<dbReference type="RefSeq" id="WP_109764345.1">
    <property type="nucleotide sequence ID" value="NZ_QGGU01000010.1"/>
</dbReference>
<dbReference type="PANTHER" id="PTHR33705:SF1">
    <property type="entry name" value="PHOSPHOCARRIER PROTEIN HPR"/>
    <property type="match status" value="1"/>
</dbReference>
<dbReference type="AlphaFoldDB" id="A0A316FHR4"/>
<evidence type="ECO:0000259" key="6">
    <source>
        <dbReference type="PROSITE" id="PS51350"/>
    </source>
</evidence>
<evidence type="ECO:0000256" key="1">
    <source>
        <dbReference type="ARBA" id="ARBA00003681"/>
    </source>
</evidence>
<dbReference type="EMBL" id="QGGU01000010">
    <property type="protein sequence ID" value="PWK47803.1"/>
    <property type="molecule type" value="Genomic_DNA"/>
</dbReference>
<feature type="domain" description="HPr" evidence="6">
    <location>
        <begin position="1"/>
        <end position="88"/>
    </location>
</feature>
<evidence type="ECO:0000256" key="2">
    <source>
        <dbReference type="ARBA" id="ARBA00020422"/>
    </source>
</evidence>
<dbReference type="InterPro" id="IPR035895">
    <property type="entry name" value="HPr-like_sf"/>
</dbReference>
<dbReference type="Pfam" id="PF00381">
    <property type="entry name" value="PTS-HPr"/>
    <property type="match status" value="1"/>
</dbReference>
<sequence>MLTTQCTIVNAKGMHARAAAEVVKLAECYQSNITIKYQGKQVSADNLLNLLTLAANCGKTVEITAEGADEKQAIVALESLFHQGFYES</sequence>